<keyword evidence="4 6" id="KW-0698">rRNA processing</keyword>
<comment type="similarity">
    <text evidence="2 6">Belongs to the RRP36 family.</text>
</comment>
<keyword evidence="3 6" id="KW-0690">Ribosome biogenesis</keyword>
<sequence>MGQKFWGRDWKKDVRHAIMITRRMRLKRFNRISHVANGGFGTCSTNGTISTDNMKKSEPAIATSSKIRFEDSDEHVSSSEDEGEIERELAEVTFEELQKARSDGSEMVYRKPNADKKGSRANKNRFSIVSHFSYRVFGFCGFLFLTYSFRDFFRPMEMSSKKPVSRFREVIQVPKKDLKKQMRKANDPEAINELKDRISRIDKELKSAVTKRTEKDILAEHKKKEREAAKKGKQPYYLKKSELRKQKLVEKYKELKESGKLEAFIEKKRRKNAAKDHRYIPYRRPTDNGSQ</sequence>
<dbReference type="EMBL" id="JABTTQ020001598">
    <property type="protein sequence ID" value="KAK6130106.1"/>
    <property type="molecule type" value="Genomic_DNA"/>
</dbReference>
<evidence type="ECO:0000313" key="10">
    <source>
        <dbReference type="Proteomes" id="UP001318860"/>
    </source>
</evidence>
<evidence type="ECO:0000313" key="9">
    <source>
        <dbReference type="EMBL" id="KAK6130106.1"/>
    </source>
</evidence>
<evidence type="ECO:0000256" key="7">
    <source>
        <dbReference type="SAM" id="MobiDB-lite"/>
    </source>
</evidence>
<reference evidence="9 10" key="1">
    <citation type="journal article" date="2021" name="Comput. Struct. Biotechnol. J.">
        <title>De novo genome assembly of the potent medicinal plant Rehmannia glutinosa using nanopore technology.</title>
        <authorList>
            <person name="Ma L."/>
            <person name="Dong C."/>
            <person name="Song C."/>
            <person name="Wang X."/>
            <person name="Zheng X."/>
            <person name="Niu Y."/>
            <person name="Chen S."/>
            <person name="Feng W."/>
        </authorList>
    </citation>
    <scope>NUCLEOTIDE SEQUENCE [LARGE SCALE GENOMIC DNA]</scope>
    <source>
        <strain evidence="9">DH-2019</strain>
    </source>
</reference>
<dbReference type="InterPro" id="IPR009292">
    <property type="entry name" value="RRP36"/>
</dbReference>
<evidence type="ECO:0000256" key="2">
    <source>
        <dbReference type="ARBA" id="ARBA00009418"/>
    </source>
</evidence>
<evidence type="ECO:0000256" key="5">
    <source>
        <dbReference type="ARBA" id="ARBA00023242"/>
    </source>
</evidence>
<keyword evidence="6" id="KW-0687">Ribonucleoprotein</keyword>
<keyword evidence="5 6" id="KW-0539">Nucleus</keyword>
<keyword evidence="10" id="KW-1185">Reference proteome</keyword>
<dbReference type="PANTHER" id="PTHR21738">
    <property type="entry name" value="RIBOSOMAL RNA PROCESSING PROTEIN 36 HOMOLOG"/>
    <property type="match status" value="1"/>
</dbReference>
<comment type="subunit">
    <text evidence="6">Associates with 90S and pre-40S pre-ribosomal particles.</text>
</comment>
<evidence type="ECO:0000256" key="1">
    <source>
        <dbReference type="ARBA" id="ARBA00004604"/>
    </source>
</evidence>
<feature type="transmembrane region" description="Helical" evidence="8">
    <location>
        <begin position="132"/>
        <end position="153"/>
    </location>
</feature>
<proteinExistence type="inferred from homology"/>
<evidence type="ECO:0000256" key="6">
    <source>
        <dbReference type="RuleBase" id="RU368027"/>
    </source>
</evidence>
<evidence type="ECO:0000256" key="4">
    <source>
        <dbReference type="ARBA" id="ARBA00022552"/>
    </source>
</evidence>
<evidence type="ECO:0000256" key="3">
    <source>
        <dbReference type="ARBA" id="ARBA00022517"/>
    </source>
</evidence>
<keyword evidence="8" id="KW-0472">Membrane</keyword>
<dbReference type="Pfam" id="PF06102">
    <property type="entry name" value="RRP36"/>
    <property type="match status" value="1"/>
</dbReference>
<comment type="caution">
    <text evidence="9">The sequence shown here is derived from an EMBL/GenBank/DDBJ whole genome shotgun (WGS) entry which is preliminary data.</text>
</comment>
<dbReference type="PANTHER" id="PTHR21738:SF0">
    <property type="entry name" value="RIBOSOMAL RNA PROCESSING PROTEIN 36 HOMOLOG"/>
    <property type="match status" value="1"/>
</dbReference>
<feature type="region of interest" description="Disordered" evidence="7">
    <location>
        <begin position="268"/>
        <end position="291"/>
    </location>
</feature>
<keyword evidence="8" id="KW-1133">Transmembrane helix</keyword>
<accession>A0ABR0V7L9</accession>
<dbReference type="Proteomes" id="UP001318860">
    <property type="component" value="Unassembled WGS sequence"/>
</dbReference>
<keyword evidence="8" id="KW-0812">Transmembrane</keyword>
<gene>
    <name evidence="9" type="ORF">DH2020_036156</name>
</gene>
<comment type="subcellular location">
    <subcellularLocation>
        <location evidence="1 6">Nucleus</location>
        <location evidence="1 6">Nucleolus</location>
    </subcellularLocation>
</comment>
<comment type="function">
    <text evidence="6">Component of the 90S pre-ribosome involved in the maturation of rRNAs. Required for early cleavages of the pre-RNAs in the 40S ribosomal subunit maturation pathway.</text>
</comment>
<organism evidence="9 10">
    <name type="scientific">Rehmannia glutinosa</name>
    <name type="common">Chinese foxglove</name>
    <dbReference type="NCBI Taxonomy" id="99300"/>
    <lineage>
        <taxon>Eukaryota</taxon>
        <taxon>Viridiplantae</taxon>
        <taxon>Streptophyta</taxon>
        <taxon>Embryophyta</taxon>
        <taxon>Tracheophyta</taxon>
        <taxon>Spermatophyta</taxon>
        <taxon>Magnoliopsida</taxon>
        <taxon>eudicotyledons</taxon>
        <taxon>Gunneridae</taxon>
        <taxon>Pentapetalae</taxon>
        <taxon>asterids</taxon>
        <taxon>lamiids</taxon>
        <taxon>Lamiales</taxon>
        <taxon>Orobanchaceae</taxon>
        <taxon>Rehmannieae</taxon>
        <taxon>Rehmannia</taxon>
    </lineage>
</organism>
<name>A0ABR0V7L9_REHGL</name>
<evidence type="ECO:0000256" key="8">
    <source>
        <dbReference type="SAM" id="Phobius"/>
    </source>
</evidence>
<protein>
    <recommendedName>
        <fullName evidence="6">rRNA biogenesis protein RRP36</fullName>
    </recommendedName>
</protein>